<evidence type="ECO:0000313" key="2">
    <source>
        <dbReference type="Proteomes" id="UP000000435"/>
    </source>
</evidence>
<proteinExistence type="predicted"/>
<evidence type="ECO:0000313" key="1">
    <source>
        <dbReference type="EMBL" id="AAZ68819.1"/>
    </source>
</evidence>
<dbReference type="EC" id="5.3.4.1" evidence="1"/>
<accession>A0ACA6AWJ4</accession>
<dbReference type="Proteomes" id="UP000000435">
    <property type="component" value="Chromosome"/>
</dbReference>
<name>A0ACA6AWJ4_EHRCJ</name>
<keyword evidence="2" id="KW-1185">Reference proteome</keyword>
<protein>
    <submittedName>
        <fullName evidence="1">Thioredoxin</fullName>
        <ecNumber evidence="1">5.3.4.1</ecNumber>
    </submittedName>
</protein>
<dbReference type="EMBL" id="CP000107">
    <property type="protein sequence ID" value="AAZ68819.1"/>
    <property type="molecule type" value="Genomic_DNA"/>
</dbReference>
<organism evidence="1 2">
    <name type="scientific">Ehrlichia canis (strain Jake)</name>
    <dbReference type="NCBI Taxonomy" id="269484"/>
    <lineage>
        <taxon>Bacteria</taxon>
        <taxon>Pseudomonadati</taxon>
        <taxon>Pseudomonadota</taxon>
        <taxon>Alphaproteobacteria</taxon>
        <taxon>Rickettsiales</taxon>
        <taxon>Anaplasmataceae</taxon>
        <taxon>Ehrlichia</taxon>
    </lineage>
</organism>
<gene>
    <name evidence="1" type="ordered locus">Ecaj_0788</name>
</gene>
<keyword evidence="1" id="KW-0413">Isomerase</keyword>
<sequence>MVSVMIEQISDSDFHSKVISCNEDILILVDFWAPWCGPCKTLEPQLEKLAQQYAEQVKIYKLSIEDNQDVAIQYGVSAVPTTLMFKNGKKLSQVIGADIAKIINELNNHI</sequence>
<reference evidence="2" key="1">
    <citation type="journal article" date="2006" name="J. Bacteriol.">
        <title>The genome of the obligately intracellular bacterium Ehrlichia canis reveals themes of complex membrane structure and immune evasion strategies.</title>
        <authorList>
            <person name="Mavromatis K."/>
            <person name="Doyle C.K."/>
            <person name="Lykidis A."/>
            <person name="Ivanova N."/>
            <person name="Francino M.P."/>
            <person name="Chain P."/>
            <person name="Shin M."/>
            <person name="Malfatti S."/>
            <person name="Larimer F."/>
            <person name="Copeland A."/>
            <person name="Detter J.C."/>
            <person name="Land M."/>
            <person name="Richardson P.M."/>
            <person name="Yu X.J."/>
            <person name="Walker D.H."/>
            <person name="McBride J.W."/>
            <person name="Kyrpides N.C."/>
        </authorList>
    </citation>
    <scope>NUCLEOTIDE SEQUENCE [LARGE SCALE GENOMIC DNA]</scope>
    <source>
        <strain evidence="2">Jake</strain>
    </source>
</reference>